<feature type="non-terminal residue" evidence="2">
    <location>
        <position position="1"/>
    </location>
</feature>
<dbReference type="Proteomes" id="UP000053424">
    <property type="component" value="Unassembled WGS sequence"/>
</dbReference>
<evidence type="ECO:0000256" key="1">
    <source>
        <dbReference type="SAM" id="MobiDB-lite"/>
    </source>
</evidence>
<organism evidence="2 3">
    <name type="scientific">Hebeloma cylindrosporum</name>
    <dbReference type="NCBI Taxonomy" id="76867"/>
    <lineage>
        <taxon>Eukaryota</taxon>
        <taxon>Fungi</taxon>
        <taxon>Dikarya</taxon>
        <taxon>Basidiomycota</taxon>
        <taxon>Agaricomycotina</taxon>
        <taxon>Agaricomycetes</taxon>
        <taxon>Agaricomycetidae</taxon>
        <taxon>Agaricales</taxon>
        <taxon>Agaricineae</taxon>
        <taxon>Hymenogastraceae</taxon>
        <taxon>Hebeloma</taxon>
    </lineage>
</organism>
<keyword evidence="3" id="KW-1185">Reference proteome</keyword>
<protein>
    <submittedName>
        <fullName evidence="2">Uncharacterized protein</fullName>
    </submittedName>
</protein>
<name>A0A0C3CFM8_HEBCY</name>
<reference evidence="2 3" key="1">
    <citation type="submission" date="2014-04" db="EMBL/GenBank/DDBJ databases">
        <authorList>
            <consortium name="DOE Joint Genome Institute"/>
            <person name="Kuo A."/>
            <person name="Gay G."/>
            <person name="Dore J."/>
            <person name="Kohler A."/>
            <person name="Nagy L.G."/>
            <person name="Floudas D."/>
            <person name="Copeland A."/>
            <person name="Barry K.W."/>
            <person name="Cichocki N."/>
            <person name="Veneault-Fourrey C."/>
            <person name="LaButti K."/>
            <person name="Lindquist E.A."/>
            <person name="Lipzen A."/>
            <person name="Lundell T."/>
            <person name="Morin E."/>
            <person name="Murat C."/>
            <person name="Sun H."/>
            <person name="Tunlid A."/>
            <person name="Henrissat B."/>
            <person name="Grigoriev I.V."/>
            <person name="Hibbett D.S."/>
            <person name="Martin F."/>
            <person name="Nordberg H.P."/>
            <person name="Cantor M.N."/>
            <person name="Hua S.X."/>
        </authorList>
    </citation>
    <scope>NUCLEOTIDE SEQUENCE [LARGE SCALE GENOMIC DNA]</scope>
    <source>
        <strain evidence="3">h7</strain>
    </source>
</reference>
<feature type="region of interest" description="Disordered" evidence="1">
    <location>
        <begin position="276"/>
        <end position="313"/>
    </location>
</feature>
<accession>A0A0C3CFM8</accession>
<dbReference type="HOGENOM" id="CLU_805507_0_0_1"/>
<evidence type="ECO:0000313" key="2">
    <source>
        <dbReference type="EMBL" id="KIM42974.1"/>
    </source>
</evidence>
<reference evidence="3" key="2">
    <citation type="submission" date="2015-01" db="EMBL/GenBank/DDBJ databases">
        <title>Evolutionary Origins and Diversification of the Mycorrhizal Mutualists.</title>
        <authorList>
            <consortium name="DOE Joint Genome Institute"/>
            <consortium name="Mycorrhizal Genomics Consortium"/>
            <person name="Kohler A."/>
            <person name="Kuo A."/>
            <person name="Nagy L.G."/>
            <person name="Floudas D."/>
            <person name="Copeland A."/>
            <person name="Barry K.W."/>
            <person name="Cichocki N."/>
            <person name="Veneault-Fourrey C."/>
            <person name="LaButti K."/>
            <person name="Lindquist E.A."/>
            <person name="Lipzen A."/>
            <person name="Lundell T."/>
            <person name="Morin E."/>
            <person name="Murat C."/>
            <person name="Riley R."/>
            <person name="Ohm R."/>
            <person name="Sun H."/>
            <person name="Tunlid A."/>
            <person name="Henrissat B."/>
            <person name="Grigoriev I.V."/>
            <person name="Hibbett D.S."/>
            <person name="Martin F."/>
        </authorList>
    </citation>
    <scope>NUCLEOTIDE SEQUENCE [LARGE SCALE GENOMIC DNA]</scope>
    <source>
        <strain evidence="3">h7</strain>
    </source>
</reference>
<evidence type="ECO:0000313" key="3">
    <source>
        <dbReference type="Proteomes" id="UP000053424"/>
    </source>
</evidence>
<dbReference type="EMBL" id="KN831776">
    <property type="protein sequence ID" value="KIM42974.1"/>
    <property type="molecule type" value="Genomic_DNA"/>
</dbReference>
<dbReference type="AlphaFoldDB" id="A0A0C3CFM8"/>
<proteinExistence type="predicted"/>
<sequence length="345" mass="38689">AITFVPPPLLENFPRYYHWHITPHLPLHLSAKFFMALSLNSYITKSFFEGPTLTFDDTLLNVPEAQAQAFYDDYETIDDKLGFANTPFEYIPPPPSDPIFIAKQHNPSRFYSRALARIQMEDLDNGTGRMVPSKKLLPSKPRLYSDTQARAQAIEEDRLSRLYDDANPRRVERAYHAAAPAYYTKVDEKTGQLRVVSPDPQPRVGLSDADMEPVFDIDMSGPEVEPIVYPQDHYAEFVLPQTAIRGPPSPGVPPTVDPLDLDPSLKTTVAYRRFAAQPSSTCDSGRAERRRQQSTKKRTAFDPIVLGSRKNRPTADSVVMAVSACSNAAKSVTSRGRKKKGVEVY</sequence>
<dbReference type="OrthoDB" id="3117819at2759"/>
<gene>
    <name evidence="2" type="ORF">M413DRAFT_435124</name>
</gene>